<organism evidence="2 3">
    <name type="scientific">Teichococcus vastitatis</name>
    <dbReference type="NCBI Taxonomy" id="2307076"/>
    <lineage>
        <taxon>Bacteria</taxon>
        <taxon>Pseudomonadati</taxon>
        <taxon>Pseudomonadota</taxon>
        <taxon>Alphaproteobacteria</taxon>
        <taxon>Acetobacterales</taxon>
        <taxon>Roseomonadaceae</taxon>
        <taxon>Roseomonas</taxon>
    </lineage>
</organism>
<proteinExistence type="inferred from homology"/>
<gene>
    <name evidence="2" type="ORF">MON41_17985</name>
</gene>
<evidence type="ECO:0000313" key="3">
    <source>
        <dbReference type="Proteomes" id="UP001201985"/>
    </source>
</evidence>
<dbReference type="Proteomes" id="UP001201985">
    <property type="component" value="Unassembled WGS sequence"/>
</dbReference>
<keyword evidence="3" id="KW-1185">Reference proteome</keyword>
<accession>A0ABS9W8P1</accession>
<dbReference type="PANTHER" id="PTHR42928">
    <property type="entry name" value="TRICARBOXYLATE-BINDING PROTEIN"/>
    <property type="match status" value="1"/>
</dbReference>
<dbReference type="InterPro" id="IPR005064">
    <property type="entry name" value="BUG"/>
</dbReference>
<dbReference type="PANTHER" id="PTHR42928:SF5">
    <property type="entry name" value="BLR1237 PROTEIN"/>
    <property type="match status" value="1"/>
</dbReference>
<comment type="similarity">
    <text evidence="1">Belongs to the UPF0065 (bug) family.</text>
</comment>
<name>A0ABS9W8P1_9PROT</name>
<sequence>MAVFPAKHVSAKTLPEFIAWATKRQDGIAFGSTGIGTTVYLSGEMLCRRTGIQGIHIPFSDGSLTGLLRGDIQLTVDNLPTALTNLRGGKLRALAVTSTERSPDPPDVPTMAEAGIADFMVTSWNALGGIVAPSTGSTDPAGTHGLRIQNSGCGTLCGRNAGGRPWPSMCQALEGTAPRPGQEPPVHRA</sequence>
<dbReference type="EMBL" id="JALBUU010000039">
    <property type="protein sequence ID" value="MCI0755597.1"/>
    <property type="molecule type" value="Genomic_DNA"/>
</dbReference>
<dbReference type="Pfam" id="PF03401">
    <property type="entry name" value="TctC"/>
    <property type="match status" value="1"/>
</dbReference>
<dbReference type="Gene3D" id="3.40.190.10">
    <property type="entry name" value="Periplasmic binding protein-like II"/>
    <property type="match status" value="1"/>
</dbReference>
<reference evidence="2 3" key="1">
    <citation type="submission" date="2022-03" db="EMBL/GenBank/DDBJ databases">
        <title>Complete genome analysis of Roseomonas KG 17.1 : a prolific producer of plant growth promoters.</title>
        <authorList>
            <person name="Saadouli I."/>
            <person name="Najjari A."/>
            <person name="Mosbah A."/>
            <person name="Ouzari H.I."/>
        </authorList>
    </citation>
    <scope>NUCLEOTIDE SEQUENCE [LARGE SCALE GENOMIC DNA]</scope>
    <source>
        <strain evidence="2 3">KG17-1</strain>
    </source>
</reference>
<comment type="caution">
    <text evidence="2">The sequence shown here is derived from an EMBL/GenBank/DDBJ whole genome shotgun (WGS) entry which is preliminary data.</text>
</comment>
<protein>
    <submittedName>
        <fullName evidence="2">Uncharacterized protein</fullName>
    </submittedName>
</protein>
<evidence type="ECO:0000256" key="1">
    <source>
        <dbReference type="ARBA" id="ARBA00006987"/>
    </source>
</evidence>
<evidence type="ECO:0000313" key="2">
    <source>
        <dbReference type="EMBL" id="MCI0755597.1"/>
    </source>
</evidence>